<gene>
    <name evidence="3" type="ORF">BCR34DRAFT_605625</name>
</gene>
<dbReference type="STRING" id="1231657.A0A1Y1YWP3"/>
<dbReference type="OrthoDB" id="5421765at2759"/>
<feature type="region of interest" description="Disordered" evidence="1">
    <location>
        <begin position="63"/>
        <end position="99"/>
    </location>
</feature>
<proteinExistence type="predicted"/>
<feature type="compositionally biased region" description="Polar residues" evidence="1">
    <location>
        <begin position="73"/>
        <end position="87"/>
    </location>
</feature>
<sequence>MAAQGEPATTSTLLNAGNPPNPIIATSSVATVIPVSVPTPNPCTVWPYTCSPTIPNGAVSSSAGAGNNNVSSTVTGVPSGANSQTGLPSKPPPKSNKTVTGPAAAGIAIACLIIGAAIAAIVFFLLARRSKRKQAASFQHHLPYNGNSPGPEKGAVVAASPMSGAVSSNVDNLLPPPAEDNAIKTEVSKVRDNIKNHVRSYYHLETVPATQLKESHLVGLATATGMSASALTGIFIDPSTRGDAIRLFIAWVAMSRCSGDRQPTLLPDELSSLATALPGNNGANAAQAALFSKWKTITGALLNQRYGKQVQNAPVPSRSVAEAIAELNTFLAPFVVGSVDGGQRHRNLEMIMSRSAQLAFLLFSQPGSFHFDFTGQNGAMVVFPALLQVVGDQAETLSPPKILWPKEFAAEGGL</sequence>
<keyword evidence="4" id="KW-1185">Reference proteome</keyword>
<organism evidence="3 4">
    <name type="scientific">Clohesyomyces aquaticus</name>
    <dbReference type="NCBI Taxonomy" id="1231657"/>
    <lineage>
        <taxon>Eukaryota</taxon>
        <taxon>Fungi</taxon>
        <taxon>Dikarya</taxon>
        <taxon>Ascomycota</taxon>
        <taxon>Pezizomycotina</taxon>
        <taxon>Dothideomycetes</taxon>
        <taxon>Pleosporomycetidae</taxon>
        <taxon>Pleosporales</taxon>
        <taxon>Lindgomycetaceae</taxon>
        <taxon>Clohesyomyces</taxon>
    </lineage>
</organism>
<comment type="caution">
    <text evidence="3">The sequence shown here is derived from an EMBL/GenBank/DDBJ whole genome shotgun (WGS) entry which is preliminary data.</text>
</comment>
<evidence type="ECO:0000256" key="2">
    <source>
        <dbReference type="SAM" id="Phobius"/>
    </source>
</evidence>
<accession>A0A1Y1YWP3</accession>
<evidence type="ECO:0000313" key="3">
    <source>
        <dbReference type="EMBL" id="ORY02274.1"/>
    </source>
</evidence>
<protein>
    <submittedName>
        <fullName evidence="3">Uncharacterized protein</fullName>
    </submittedName>
</protein>
<dbReference type="EMBL" id="MCFA01000159">
    <property type="protein sequence ID" value="ORY02274.1"/>
    <property type="molecule type" value="Genomic_DNA"/>
</dbReference>
<keyword evidence="2" id="KW-0472">Membrane</keyword>
<feature type="transmembrane region" description="Helical" evidence="2">
    <location>
        <begin position="103"/>
        <end position="127"/>
    </location>
</feature>
<keyword evidence="2" id="KW-1133">Transmembrane helix</keyword>
<evidence type="ECO:0000313" key="4">
    <source>
        <dbReference type="Proteomes" id="UP000193144"/>
    </source>
</evidence>
<dbReference type="AlphaFoldDB" id="A0A1Y1YWP3"/>
<reference evidence="3 4" key="1">
    <citation type="submission" date="2016-07" db="EMBL/GenBank/DDBJ databases">
        <title>Pervasive Adenine N6-methylation of Active Genes in Fungi.</title>
        <authorList>
            <consortium name="DOE Joint Genome Institute"/>
            <person name="Mondo S.J."/>
            <person name="Dannebaum R.O."/>
            <person name="Kuo R.C."/>
            <person name="Labutti K."/>
            <person name="Haridas S."/>
            <person name="Kuo A."/>
            <person name="Salamov A."/>
            <person name="Ahrendt S.R."/>
            <person name="Lipzen A."/>
            <person name="Sullivan W."/>
            <person name="Andreopoulos W.B."/>
            <person name="Clum A."/>
            <person name="Lindquist E."/>
            <person name="Daum C."/>
            <person name="Ramamoorthy G.K."/>
            <person name="Gryganskyi A."/>
            <person name="Culley D."/>
            <person name="Magnuson J.K."/>
            <person name="James T.Y."/>
            <person name="O'Malley M.A."/>
            <person name="Stajich J.E."/>
            <person name="Spatafora J.W."/>
            <person name="Visel A."/>
            <person name="Grigoriev I.V."/>
        </authorList>
    </citation>
    <scope>NUCLEOTIDE SEQUENCE [LARGE SCALE GENOMIC DNA]</scope>
    <source>
        <strain evidence="3 4">CBS 115471</strain>
    </source>
</reference>
<feature type="compositionally biased region" description="Low complexity" evidence="1">
    <location>
        <begin position="63"/>
        <end position="72"/>
    </location>
</feature>
<evidence type="ECO:0000256" key="1">
    <source>
        <dbReference type="SAM" id="MobiDB-lite"/>
    </source>
</evidence>
<keyword evidence="2" id="KW-0812">Transmembrane</keyword>
<name>A0A1Y1YWP3_9PLEO</name>
<dbReference type="Proteomes" id="UP000193144">
    <property type="component" value="Unassembled WGS sequence"/>
</dbReference>